<feature type="region of interest" description="Disordered" evidence="3">
    <location>
        <begin position="262"/>
        <end position="283"/>
    </location>
</feature>
<dbReference type="PROSITE" id="PS50208">
    <property type="entry name" value="CASPASE_P20"/>
    <property type="match status" value="1"/>
</dbReference>
<reference evidence="6" key="1">
    <citation type="submission" date="2014-11" db="EMBL/GenBank/DDBJ databases">
        <authorList>
            <person name="Tripathy S."/>
        </authorList>
    </citation>
    <scope>NUCLEOTIDE SEQUENCE</scope>
</reference>
<dbReference type="OrthoDB" id="6044770at2759"/>
<dbReference type="PANTHER" id="PTHR10454">
    <property type="entry name" value="CASPASE"/>
    <property type="match status" value="1"/>
</dbReference>
<dbReference type="InterPro" id="IPR002138">
    <property type="entry name" value="Pept_C14_p10"/>
</dbReference>
<evidence type="ECO:0000256" key="2">
    <source>
        <dbReference type="RuleBase" id="RU003971"/>
    </source>
</evidence>
<name>A0A0K1DH04_NILLU</name>
<dbReference type="Pfam" id="PF00656">
    <property type="entry name" value="Peptidase_C14"/>
    <property type="match status" value="1"/>
</dbReference>
<dbReference type="GO" id="GO:0043525">
    <property type="term" value="P:positive regulation of neuron apoptotic process"/>
    <property type="evidence" value="ECO:0007669"/>
    <property type="project" value="TreeGrafter"/>
</dbReference>
<dbReference type="GO" id="GO:0006508">
    <property type="term" value="P:proteolysis"/>
    <property type="evidence" value="ECO:0007669"/>
    <property type="project" value="InterPro"/>
</dbReference>
<dbReference type="InterPro" id="IPR029030">
    <property type="entry name" value="Caspase-like_dom_sf"/>
</dbReference>
<feature type="compositionally biased region" description="Polar residues" evidence="3">
    <location>
        <begin position="264"/>
        <end position="273"/>
    </location>
</feature>
<dbReference type="GO" id="GO:0006915">
    <property type="term" value="P:apoptotic process"/>
    <property type="evidence" value="ECO:0007669"/>
    <property type="project" value="TreeGrafter"/>
</dbReference>
<dbReference type="EMBL" id="KP204031">
    <property type="protein sequence ID" value="AKT27901.1"/>
    <property type="molecule type" value="mRNA"/>
</dbReference>
<dbReference type="SUPFAM" id="SSF52129">
    <property type="entry name" value="Caspase-like"/>
    <property type="match status" value="1"/>
</dbReference>
<proteinExistence type="evidence at transcript level"/>
<dbReference type="PRINTS" id="PR00376">
    <property type="entry name" value="IL1BCENZYME"/>
</dbReference>
<evidence type="ECO:0000259" key="5">
    <source>
        <dbReference type="PROSITE" id="PS50208"/>
    </source>
</evidence>
<accession>A0A0K1DH04</accession>
<sequence length="604" mass="69343">MDPHNEISSTHLQDPSGKQMDYPSHGGKSQENYCSIRFSQEKLTENITLDVIELVEKDMDFNDIVSLLFLVSEEQHSKYIFQRIAQFIKIKSANLDSLESVNYSLLLDWCLSNPKNWRMKIVEALGIIECFDILSKLGYKKIDVMEHFLPDDTEFAICIPLLKKKLYIELSNSPISEILSLYECLEKDGENSNDILFQDSFINKNYFEFLLIYLSSETLVRFDDHPDLKFFINLLEKANLLKLKHIFENYLSEHENLSEHCKTNENLSESSPGYNKPYTKDSSSIDKMGKEEFGRLGNAERIAVAHDDSELSYYKIGNPEDLGICLIINQKNFTRLRERDPKYQRVVSENLLVDRHGTERDVERLQETFKHFKVSVIVENDVPHSMIGSCIKDTIDTDFKQHHSVFFLVILSHGDQGIIYGVDSIPIAISSLVDAVLRSYDKLKNIPKVIIVQACQGNLPNPVLETDGGSCAETVATQPKYTAIGSEKQDKKQEKVRTAYHDDLLMCFSSVSGYESYRHTREGSKYIQILCDNLMKYGHNDDFLSICTRVNNDLKKLYVPIKIDDNVLLPSTQVSETSSCLHKKLFLVQPWRSNVPTYTNRPIS</sequence>
<evidence type="ECO:0000256" key="3">
    <source>
        <dbReference type="SAM" id="MobiDB-lite"/>
    </source>
</evidence>
<dbReference type="PROSITE" id="PS50207">
    <property type="entry name" value="CASPASE_P10"/>
    <property type="match status" value="1"/>
</dbReference>
<feature type="domain" description="Caspase family p20" evidence="5">
    <location>
        <begin position="321"/>
        <end position="459"/>
    </location>
</feature>
<dbReference type="InterPro" id="IPR011600">
    <property type="entry name" value="Pept_C14_caspase"/>
</dbReference>
<evidence type="ECO:0000256" key="1">
    <source>
        <dbReference type="ARBA" id="ARBA00010134"/>
    </source>
</evidence>
<dbReference type="SMART" id="SM00115">
    <property type="entry name" value="CASc"/>
    <property type="match status" value="1"/>
</dbReference>
<dbReference type="GO" id="GO:0004197">
    <property type="term" value="F:cysteine-type endopeptidase activity"/>
    <property type="evidence" value="ECO:0007669"/>
    <property type="project" value="InterPro"/>
</dbReference>
<comment type="similarity">
    <text evidence="1 2">Belongs to the peptidase C14A family.</text>
</comment>
<reference evidence="6" key="2">
    <citation type="journal article" date="2015" name="Sci. Rep.">
        <title>Rice ragged stunt virus-induced apoptosis affects virus transmission from its insect vector, the brown planthopper to the rice plant.</title>
        <authorList>
            <person name="Huang H.J."/>
            <person name="Bao Y.Y."/>
            <person name="Lao S.H."/>
            <person name="Huang X.H."/>
            <person name="Ye Y.Z."/>
            <person name="Wu J.X."/>
            <person name="Xu H.J."/>
            <person name="Zhou X.P."/>
            <person name="Zhang C.X."/>
        </authorList>
    </citation>
    <scope>NUCLEOTIDE SEQUENCE</scope>
</reference>
<dbReference type="InterPro" id="IPR056259">
    <property type="entry name" value="Dredd_N"/>
</dbReference>
<evidence type="ECO:0000259" key="4">
    <source>
        <dbReference type="PROSITE" id="PS50207"/>
    </source>
</evidence>
<dbReference type="GO" id="GO:0005737">
    <property type="term" value="C:cytoplasm"/>
    <property type="evidence" value="ECO:0007669"/>
    <property type="project" value="TreeGrafter"/>
</dbReference>
<dbReference type="Pfam" id="PF23725">
    <property type="entry name" value="Dredd_N"/>
    <property type="match status" value="1"/>
</dbReference>
<feature type="domain" description="Caspase family p10" evidence="4">
    <location>
        <begin position="494"/>
        <end position="589"/>
    </location>
</feature>
<feature type="compositionally biased region" description="Polar residues" evidence="3">
    <location>
        <begin position="1"/>
        <end position="13"/>
    </location>
</feature>
<evidence type="ECO:0000313" key="6">
    <source>
        <dbReference type="EMBL" id="AKT27901.1"/>
    </source>
</evidence>
<dbReference type="InterPro" id="IPR001309">
    <property type="entry name" value="Pept_C14_p20"/>
</dbReference>
<dbReference type="PANTHER" id="PTHR10454:SF247">
    <property type="entry name" value="DEATH RELATED CED-3_NEDD2-LIKE PROTEIN"/>
    <property type="match status" value="1"/>
</dbReference>
<dbReference type="InterPro" id="IPR002398">
    <property type="entry name" value="Pept_C14"/>
</dbReference>
<dbReference type="AlphaFoldDB" id="A0A0K1DH04"/>
<dbReference type="Gene3D" id="3.40.50.1460">
    <property type="match status" value="1"/>
</dbReference>
<dbReference type="InterPro" id="IPR015917">
    <property type="entry name" value="Pept_C14A"/>
</dbReference>
<organism evidence="6">
    <name type="scientific">Nilaparvata lugens</name>
    <name type="common">Brown planthopper</name>
    <dbReference type="NCBI Taxonomy" id="108931"/>
    <lineage>
        <taxon>Eukaryota</taxon>
        <taxon>Metazoa</taxon>
        <taxon>Ecdysozoa</taxon>
        <taxon>Arthropoda</taxon>
        <taxon>Hexapoda</taxon>
        <taxon>Insecta</taxon>
        <taxon>Pterygota</taxon>
        <taxon>Neoptera</taxon>
        <taxon>Paraneoptera</taxon>
        <taxon>Hemiptera</taxon>
        <taxon>Auchenorrhyncha</taxon>
        <taxon>Fulgoroidea</taxon>
        <taxon>Delphacidae</taxon>
        <taxon>Delphacinae</taxon>
        <taxon>Nilaparvata</taxon>
    </lineage>
</organism>
<protein>
    <submittedName>
        <fullName evidence="6">Caspase-8</fullName>
    </submittedName>
</protein>
<feature type="region of interest" description="Disordered" evidence="3">
    <location>
        <begin position="1"/>
        <end position="28"/>
    </location>
</feature>